<evidence type="ECO:0000313" key="2">
    <source>
        <dbReference type="Proteomes" id="UP000016487"/>
    </source>
</evidence>
<sequence>MPIAYHCSLQLDEKRPSLPIQIPAKARYINRLGVFKLGCIGSKLIRGTEITVKPGYMSEQRFIANGSNVKQWQRRNEKTR</sequence>
<gene>
    <name evidence="1" type="ORF">PCIT_a1091</name>
</gene>
<accession>A0AAD4ALP4</accession>
<protein>
    <submittedName>
        <fullName evidence="1">Uncharacterized protein</fullName>
    </submittedName>
</protein>
<evidence type="ECO:0000313" key="1">
    <source>
        <dbReference type="EMBL" id="KAF7775012.1"/>
    </source>
</evidence>
<organism evidence="1 2">
    <name type="scientific">Pseudoalteromonas citrea</name>
    <dbReference type="NCBI Taxonomy" id="43655"/>
    <lineage>
        <taxon>Bacteria</taxon>
        <taxon>Pseudomonadati</taxon>
        <taxon>Pseudomonadota</taxon>
        <taxon>Gammaproteobacteria</taxon>
        <taxon>Alteromonadales</taxon>
        <taxon>Pseudoalteromonadaceae</taxon>
        <taxon>Pseudoalteromonas</taxon>
    </lineage>
</organism>
<dbReference type="EMBL" id="AHBZ03000012">
    <property type="protein sequence ID" value="KAF7775012.1"/>
    <property type="molecule type" value="Genomic_DNA"/>
</dbReference>
<dbReference type="Proteomes" id="UP000016487">
    <property type="component" value="Unassembled WGS sequence"/>
</dbReference>
<name>A0AAD4ALP4_9GAMM</name>
<proteinExistence type="predicted"/>
<dbReference type="AlphaFoldDB" id="A0AAD4ALP4"/>
<comment type="caution">
    <text evidence="1">The sequence shown here is derived from an EMBL/GenBank/DDBJ whole genome shotgun (WGS) entry which is preliminary data.</text>
</comment>
<reference evidence="1" key="1">
    <citation type="journal article" date="2012" name="J. Bacteriol.">
        <title>Genome sequences of type strains of seven species of the marine bacterium Pseudoalteromonas.</title>
        <authorList>
            <person name="Xie B.B."/>
            <person name="Shu Y.L."/>
            <person name="Qin Q.L."/>
            <person name="Rong J.C."/>
            <person name="Zhang X.Y."/>
            <person name="Chen X.L."/>
            <person name="Shi M."/>
            <person name="He H.L."/>
            <person name="Zhou B.C."/>
            <person name="Zhang Y.Z."/>
        </authorList>
    </citation>
    <scope>NUCLEOTIDE SEQUENCE</scope>
    <source>
        <strain evidence="1">DSM 8771</strain>
    </source>
</reference>
<reference evidence="1" key="2">
    <citation type="submission" date="2015-03" db="EMBL/GenBank/DDBJ databases">
        <title>Genome sequence of Pseudoalteromonas citrea.</title>
        <authorList>
            <person name="Xie B.-B."/>
            <person name="Rong J.-C."/>
            <person name="Qin Q.-L."/>
            <person name="Zhang Y.-Z."/>
        </authorList>
    </citation>
    <scope>NUCLEOTIDE SEQUENCE</scope>
    <source>
        <strain evidence="1">DSM 8771</strain>
    </source>
</reference>